<dbReference type="OrthoDB" id="1928994at2759"/>
<dbReference type="EMBL" id="KK914539">
    <property type="protein sequence ID" value="KDP34166.1"/>
    <property type="molecule type" value="Genomic_DNA"/>
</dbReference>
<organism evidence="1 2">
    <name type="scientific">Jatropha curcas</name>
    <name type="common">Barbados nut</name>
    <dbReference type="NCBI Taxonomy" id="180498"/>
    <lineage>
        <taxon>Eukaryota</taxon>
        <taxon>Viridiplantae</taxon>
        <taxon>Streptophyta</taxon>
        <taxon>Embryophyta</taxon>
        <taxon>Tracheophyta</taxon>
        <taxon>Spermatophyta</taxon>
        <taxon>Magnoliopsida</taxon>
        <taxon>eudicotyledons</taxon>
        <taxon>Gunneridae</taxon>
        <taxon>Pentapetalae</taxon>
        <taxon>rosids</taxon>
        <taxon>fabids</taxon>
        <taxon>Malpighiales</taxon>
        <taxon>Euphorbiaceae</taxon>
        <taxon>Crotonoideae</taxon>
        <taxon>Jatropheae</taxon>
        <taxon>Jatropha</taxon>
    </lineage>
</organism>
<evidence type="ECO:0000313" key="2">
    <source>
        <dbReference type="Proteomes" id="UP000027138"/>
    </source>
</evidence>
<evidence type="ECO:0008006" key="3">
    <source>
        <dbReference type="Google" id="ProtNLM"/>
    </source>
</evidence>
<dbReference type="SUPFAM" id="SSF55961">
    <property type="entry name" value="Bet v1-like"/>
    <property type="match status" value="2"/>
</dbReference>
<dbReference type="AlphaFoldDB" id="A0A067KD66"/>
<dbReference type="PANTHER" id="PTHR33789:SF15">
    <property type="entry name" value="LACHRYMATORY-FACTOR SYNTHASE"/>
    <property type="match status" value="1"/>
</dbReference>
<dbReference type="InterPro" id="IPR053249">
    <property type="entry name" value="LFS"/>
</dbReference>
<gene>
    <name evidence="1" type="ORF">JCGZ_07737</name>
</gene>
<protein>
    <recommendedName>
        <fullName evidence="3">Bet v I/Major latex protein domain-containing protein</fullName>
    </recommendedName>
</protein>
<sequence>MEQSQQPKWKGRVTAKLTKAKPDQIWPFFTDFFNLHKWLPTLPTCYGIHGINGEPGCIRYCSGSSIPSSTATDDMSISWSKERLVAVDHVDRSLRYEMLDSNIGFKSYVSTVKIIPEEANVSGCVIQWSFEVDHVEGWVLEDMVNKYEVALRLTAKRMEDRLQEETEPKWEGKTTVEVKGLTADQTWPFVADFCNIDKLFPFVDKCYHVEGELGKPGLIRYCATAPRPSFDGTGEIKVDWAKEKILIIDPIERLLSYEITESNMGFKSYVATFKVLPVDGDGQRRCRIDWSFVADPIQGWSLEDFSSYLNTSLQYMAKKIEETVPSADV</sequence>
<dbReference type="InterPro" id="IPR019587">
    <property type="entry name" value="Polyketide_cyclase/dehydratase"/>
</dbReference>
<dbReference type="Pfam" id="PF10604">
    <property type="entry name" value="Polyketide_cyc2"/>
    <property type="match status" value="2"/>
</dbReference>
<keyword evidence="2" id="KW-1185">Reference proteome</keyword>
<reference evidence="1 2" key="1">
    <citation type="journal article" date="2014" name="PLoS ONE">
        <title>Global Analysis of Gene Expression Profiles in Physic Nut (Jatropha curcas L.) Seedlings Exposed to Salt Stress.</title>
        <authorList>
            <person name="Zhang L."/>
            <person name="Zhang C."/>
            <person name="Wu P."/>
            <person name="Chen Y."/>
            <person name="Li M."/>
            <person name="Jiang H."/>
            <person name="Wu G."/>
        </authorList>
    </citation>
    <scope>NUCLEOTIDE SEQUENCE [LARGE SCALE GENOMIC DNA]</scope>
    <source>
        <strain evidence="2">cv. GZQX0401</strain>
        <tissue evidence="1">Young leaves</tissue>
    </source>
</reference>
<dbReference type="PANTHER" id="PTHR33789">
    <property type="entry name" value="LACHRYMATORY-FACTOR SYNTHASE"/>
    <property type="match status" value="1"/>
</dbReference>
<evidence type="ECO:0000313" key="1">
    <source>
        <dbReference type="EMBL" id="KDP34166.1"/>
    </source>
</evidence>
<name>A0A067KD66_JATCU</name>
<dbReference type="GO" id="GO:0004864">
    <property type="term" value="F:protein phosphatase inhibitor activity"/>
    <property type="evidence" value="ECO:0007669"/>
    <property type="project" value="UniProtKB-ARBA"/>
</dbReference>
<proteinExistence type="predicted"/>
<dbReference type="Gene3D" id="3.30.530.20">
    <property type="match status" value="2"/>
</dbReference>
<dbReference type="Proteomes" id="UP000027138">
    <property type="component" value="Unassembled WGS sequence"/>
</dbReference>
<accession>A0A067KD66</accession>
<dbReference type="InterPro" id="IPR023393">
    <property type="entry name" value="START-like_dom_sf"/>
</dbReference>
<dbReference type="CDD" id="cd07821">
    <property type="entry name" value="PYR_PYL_RCAR_like"/>
    <property type="match status" value="2"/>
</dbReference>
<dbReference type="FunFam" id="3.30.530.20:FF:000064">
    <property type="entry name" value="Lachrymatory-factor synthase"/>
    <property type="match status" value="2"/>
</dbReference>